<feature type="compositionally biased region" description="Basic and acidic residues" evidence="1">
    <location>
        <begin position="1684"/>
        <end position="1709"/>
    </location>
</feature>
<accession>A0ABR4PAA5</accession>
<reference evidence="2 3" key="1">
    <citation type="submission" date="2024-06" db="EMBL/GenBank/DDBJ databases">
        <title>Complete genome of Phlyctema vagabunda strain 19-DSS-EL-015.</title>
        <authorList>
            <person name="Fiorenzani C."/>
        </authorList>
    </citation>
    <scope>NUCLEOTIDE SEQUENCE [LARGE SCALE GENOMIC DNA]</scope>
    <source>
        <strain evidence="2 3">19-DSS-EL-015</strain>
    </source>
</reference>
<feature type="region of interest" description="Disordered" evidence="1">
    <location>
        <begin position="1393"/>
        <end position="1422"/>
    </location>
</feature>
<protein>
    <submittedName>
        <fullName evidence="2">Uncharacterized protein</fullName>
    </submittedName>
</protein>
<sequence>MSHVSRPPLSSRIRASFEGKSRDLKSPTAGYFAQQDPETLRTAIEEAISSDAFQAAIASHLAKLINPGIKSALDTIQPVVEAVYSHEILLRKTNASVEDLLTRIDTNVDDGRGRRISVIRPGTSGTDNELEQQHGPLSSHPPNEKKKEEIERAFDVPAEKPNSDRPESVPKDAAGIDLEEMRRLLDQRDSEIISKLSTLSSSVDTNTSKIVEVVDGIADMNAALAPTLQTLPSMRSFSEQSTTVISVMQAQLDQVQTDMDAILQAVPADLGAQVKTINDHVSRQDLSILARHTLKLDLISEEIAGIKEVGASNDDPALMETLQTVSSTLESLKENIETATAASNDNFNTLGSQVTNVISTIEAQTESLDELKDSQASHGTVLGEIREKSVAASDSAPVFVEPDLSELKAKTKEILTAVQASNDLHSAHTSALESIAASVRDEKGVGPDVSGSTTALQATAAEILVAVQKSNNSHIAHSEALEELKSLNGGSTPVPTSDNAETTAALQAFSTGLASLKENIEAGLTSNQESLASLGTHVDDVLTTLEAHRAADQNADIHAGVKEINSAHTALKVALDEIKSLISVDKTDAVSVSDGSHLGHLESKIDNVIAILEAHRAADQSSVILAEVKDTNKAHASYKPAFEYIHSLKAADATQAASSGNIVKLESGLDDVLTKLEGHGTADQSAEILATLKTQTETIQELRSESFNNSLEQKLDDILATLESHHAANENSDILAGIKSHAIALEGLKLARSADNEPVISSSNLVSLEAKIDTVLNALEAHRAADQSGEILASVQSHATALESFKPITAPVVNNESAFESKLDTVLTILESYRTADKGDEILSGVRQANEAHALHASALESIKTTIANSGSDTVSSVPNDVAENIITTLASHTTALDEIKANNQRGPAEDLSAKQEAEASEVQTILDVLSLHKTTLDVVLNTLGSHTDLLTEIKEDIAAEILTGIQAINEAHAAHAAKLSEIRESDVSDEVLTALHSSNGSHASHTTAIAAVFATLDKNQASILEELKSRSTEPISTAPDTALQTQISTIASTLEGHEATLSSIRDAADASNVSHAAHLASLAEIKDASLAFNEFHASHLTSLAEIKSMQSVNAAVPSDAESSNLDSLNTHVNNLITTLEKQGATLDEIKSATENPEILTTIQDAHDLLMAQQDLLASHTTLLGAIKNENSHNDVLENISSLKSMVEESRADIDTQAGLVKDLHEETRSSHSNLTTTISALAVGGAKSAEVNTAEILSEIRTIVSRSLDAISVIVSQMDSHNTSLTHLSDDVKDHTDTSNKVLGSSIQALGDEVASVRTIVETIDYQVSSLGDGVHFNEKGVSHLAESGKHITSLDPRTSSRIETAKKDIQVSEESIDPVTLPQKDELEVPLEGFQEDSPKEETKALSINGSGSQEDDDIPELPVDESIVEVIEGATGERGVPAAEENVTGAIEANHPAIKEGEEKTAPISQATSAQAEPNPAPSVVTDDIAYDDHSDTEARIITEDDSNAVENVKDTDSNQDIEDALEPVQLPSPVSEKSIDEHNQQPLQDIPNYIETTPESPEAQNYPESEAASPEANEDTSKPAAPELALDLTHSEIRDDTDSHHAIQSRELEDASPKQSGDHAVADEVSPDLDEKHAVGMTTPQDLADDQEQSQAPPQQDPKHDEIIDEVEEELEPETPVERKFTPAEPFSHSEEEITPARESGDAPAATSSAIEENTVASPREDDDGDEESATPSASASTSAFASPTSPSFPSSAAKKGKKGKKEKKEKKEKKGKKEKFIFDPDAEDEEGDGAAAAAA</sequence>
<comment type="caution">
    <text evidence="2">The sequence shown here is derived from an EMBL/GenBank/DDBJ whole genome shotgun (WGS) entry which is preliminary data.</text>
</comment>
<name>A0ABR4PAA5_9HELO</name>
<evidence type="ECO:0000313" key="3">
    <source>
        <dbReference type="Proteomes" id="UP001629113"/>
    </source>
</evidence>
<feature type="compositionally biased region" description="Polar residues" evidence="1">
    <location>
        <begin position="1558"/>
        <end position="1567"/>
    </location>
</feature>
<organism evidence="2 3">
    <name type="scientific">Phlyctema vagabunda</name>
    <dbReference type="NCBI Taxonomy" id="108571"/>
    <lineage>
        <taxon>Eukaryota</taxon>
        <taxon>Fungi</taxon>
        <taxon>Dikarya</taxon>
        <taxon>Ascomycota</taxon>
        <taxon>Pezizomycotina</taxon>
        <taxon>Leotiomycetes</taxon>
        <taxon>Helotiales</taxon>
        <taxon>Dermateaceae</taxon>
        <taxon>Phlyctema</taxon>
    </lineage>
</organism>
<feature type="compositionally biased region" description="Basic and acidic residues" evidence="1">
    <location>
        <begin position="1494"/>
        <end position="1506"/>
    </location>
</feature>
<keyword evidence="3" id="KW-1185">Reference proteome</keyword>
<feature type="compositionally biased region" description="Basic residues" evidence="1">
    <location>
        <begin position="1763"/>
        <end position="1782"/>
    </location>
</feature>
<gene>
    <name evidence="2" type="ORF">PVAG01_08520</name>
</gene>
<evidence type="ECO:0000313" key="2">
    <source>
        <dbReference type="EMBL" id="KAL3420021.1"/>
    </source>
</evidence>
<feature type="compositionally biased region" description="Basic and acidic residues" evidence="1">
    <location>
        <begin position="1597"/>
        <end position="1630"/>
    </location>
</feature>
<feature type="compositionally biased region" description="Polar residues" evidence="1">
    <location>
        <begin position="1714"/>
        <end position="1725"/>
    </location>
</feature>
<feature type="compositionally biased region" description="Basic and acidic residues" evidence="1">
    <location>
        <begin position="15"/>
        <end position="25"/>
    </location>
</feature>
<feature type="region of interest" description="Disordered" evidence="1">
    <location>
        <begin position="114"/>
        <end position="146"/>
    </location>
</feature>
<feature type="region of interest" description="Disordered" evidence="1">
    <location>
        <begin position="1"/>
        <end position="28"/>
    </location>
</feature>
<feature type="compositionally biased region" description="Polar residues" evidence="1">
    <location>
        <begin position="1470"/>
        <end position="1479"/>
    </location>
</feature>
<dbReference type="EMBL" id="JBFCZG010000007">
    <property type="protein sequence ID" value="KAL3420021.1"/>
    <property type="molecule type" value="Genomic_DNA"/>
</dbReference>
<proteinExistence type="predicted"/>
<feature type="region of interest" description="Disordered" evidence="1">
    <location>
        <begin position="1459"/>
        <end position="1804"/>
    </location>
</feature>
<evidence type="ECO:0000256" key="1">
    <source>
        <dbReference type="SAM" id="MobiDB-lite"/>
    </source>
</evidence>
<feature type="compositionally biased region" description="Low complexity" evidence="1">
    <location>
        <begin position="1738"/>
        <end position="1762"/>
    </location>
</feature>
<feature type="compositionally biased region" description="Acidic residues" evidence="1">
    <location>
        <begin position="1671"/>
        <end position="1683"/>
    </location>
</feature>
<dbReference type="Proteomes" id="UP001629113">
    <property type="component" value="Unassembled WGS sequence"/>
</dbReference>